<keyword evidence="5 11" id="KW-0863">Zinc-finger</keyword>
<evidence type="ECO:0000256" key="1">
    <source>
        <dbReference type="ARBA" id="ARBA00004123"/>
    </source>
</evidence>
<evidence type="ECO:0000256" key="9">
    <source>
        <dbReference type="ARBA" id="ARBA00039661"/>
    </source>
</evidence>
<reference evidence="13" key="3">
    <citation type="submission" date="2025-09" db="UniProtKB">
        <authorList>
            <consortium name="Ensembl"/>
        </authorList>
    </citation>
    <scope>IDENTIFICATION</scope>
</reference>
<name>A0A8C9T2Q8_SCLFO</name>
<evidence type="ECO:0000256" key="5">
    <source>
        <dbReference type="ARBA" id="ARBA00022771"/>
    </source>
</evidence>
<dbReference type="AlphaFoldDB" id="A0A8C9T2Q8"/>
<dbReference type="OrthoDB" id="8854879at2759"/>
<dbReference type="GO" id="GO:0008327">
    <property type="term" value="F:methyl-CpG binding"/>
    <property type="evidence" value="ECO:0007669"/>
    <property type="project" value="TreeGrafter"/>
</dbReference>
<dbReference type="Ensembl" id="ENSSFOT00015077386.1">
    <property type="protein sequence ID" value="ENSSFOP00015041265.1"/>
    <property type="gene ID" value="ENSSFOG00015028761.1"/>
</dbReference>
<comment type="subcellular location">
    <subcellularLocation>
        <location evidence="2">Cytoplasm</location>
    </subcellularLocation>
    <subcellularLocation>
        <location evidence="1">Nucleus</location>
    </subcellularLocation>
</comment>
<keyword evidence="3" id="KW-0963">Cytoplasm</keyword>
<feature type="domain" description="CXXC-type" evidence="12">
    <location>
        <begin position="237"/>
        <end position="278"/>
    </location>
</feature>
<dbReference type="Pfam" id="PF02008">
    <property type="entry name" value="zf-CXXC"/>
    <property type="match status" value="1"/>
</dbReference>
<protein>
    <recommendedName>
        <fullName evidence="9">CXXC-type zinc finger protein 5</fullName>
    </recommendedName>
</protein>
<dbReference type="PROSITE" id="PS51058">
    <property type="entry name" value="ZF_CXXC"/>
    <property type="match status" value="1"/>
</dbReference>
<sequence>GAFIAAQLNSSILTCLLITYNSESGSEPSLLVSADDIAVSPSFSCGEDAQPAVPERRSRSGIISEPLSKSLKNSRALSQYTASCSAANGLLQNGASSGAVRSDSVAVSLKQQQQQQQQAAAAAAATGKPERTLDQVLEAQNGLLHFAQAAALLKRAGMEHMLLPGDQAAGAGDLEGVSGSDAVASPADFPYIGGFPFNPGLFIMTPAGVFLADSALHMAGLAEYPMQNELASAISSGKKKRKRCGMCPPCRRRINCEQCSSCRNRKTGHQICKFRKCEELKKKPSAALEVRA</sequence>
<dbReference type="GO" id="GO:0005737">
    <property type="term" value="C:cytoplasm"/>
    <property type="evidence" value="ECO:0007669"/>
    <property type="project" value="UniProtKB-SubCell"/>
</dbReference>
<evidence type="ECO:0000256" key="11">
    <source>
        <dbReference type="PROSITE-ProRule" id="PRU00509"/>
    </source>
</evidence>
<gene>
    <name evidence="13" type="primary">CXXC5</name>
</gene>
<keyword evidence="7" id="KW-0238">DNA-binding</keyword>
<evidence type="ECO:0000256" key="7">
    <source>
        <dbReference type="ARBA" id="ARBA00023125"/>
    </source>
</evidence>
<comment type="subunit">
    <text evidence="10">Interacts with DVL1. Interacts with RBPJ.</text>
</comment>
<evidence type="ECO:0000313" key="13">
    <source>
        <dbReference type="Ensembl" id="ENSSFOP00015041265.1"/>
    </source>
</evidence>
<evidence type="ECO:0000256" key="10">
    <source>
        <dbReference type="ARBA" id="ARBA00046659"/>
    </source>
</evidence>
<reference evidence="13" key="2">
    <citation type="submission" date="2025-08" db="UniProtKB">
        <authorList>
            <consortium name="Ensembl"/>
        </authorList>
    </citation>
    <scope>IDENTIFICATION</scope>
</reference>
<dbReference type="GO" id="GO:0005634">
    <property type="term" value="C:nucleus"/>
    <property type="evidence" value="ECO:0007669"/>
    <property type="project" value="UniProtKB-SubCell"/>
</dbReference>
<dbReference type="Proteomes" id="UP000694397">
    <property type="component" value="Chromosome 4"/>
</dbReference>
<dbReference type="InterPro" id="IPR040388">
    <property type="entry name" value="CXXC4/CXXC5"/>
</dbReference>
<accession>A0A8C9T2Q8</accession>
<dbReference type="GO" id="GO:0008270">
    <property type="term" value="F:zinc ion binding"/>
    <property type="evidence" value="ECO:0007669"/>
    <property type="project" value="UniProtKB-KW"/>
</dbReference>
<keyword evidence="14" id="KW-1185">Reference proteome</keyword>
<keyword evidence="8" id="KW-0539">Nucleus</keyword>
<dbReference type="PANTHER" id="PTHR13419">
    <property type="entry name" value="ZINC FINGER-CONTAINING"/>
    <property type="match status" value="1"/>
</dbReference>
<proteinExistence type="predicted"/>
<evidence type="ECO:0000256" key="2">
    <source>
        <dbReference type="ARBA" id="ARBA00004496"/>
    </source>
</evidence>
<keyword evidence="4" id="KW-0479">Metal-binding</keyword>
<evidence type="ECO:0000256" key="8">
    <source>
        <dbReference type="ARBA" id="ARBA00023242"/>
    </source>
</evidence>
<evidence type="ECO:0000313" key="14">
    <source>
        <dbReference type="Proteomes" id="UP000694397"/>
    </source>
</evidence>
<dbReference type="InterPro" id="IPR002857">
    <property type="entry name" value="Znf_CXXC"/>
</dbReference>
<reference evidence="13 14" key="1">
    <citation type="submission" date="2019-04" db="EMBL/GenBank/DDBJ databases">
        <authorList>
            <consortium name="Wellcome Sanger Institute Data Sharing"/>
        </authorList>
    </citation>
    <scope>NUCLEOTIDE SEQUENCE [LARGE SCALE GENOMIC DNA]</scope>
</reference>
<dbReference type="PANTHER" id="PTHR13419:SF2">
    <property type="entry name" value="CXXC-TYPE ZINC FINGER PROTEIN 5"/>
    <property type="match status" value="1"/>
</dbReference>
<evidence type="ECO:0000259" key="12">
    <source>
        <dbReference type="PROSITE" id="PS51058"/>
    </source>
</evidence>
<dbReference type="GeneTree" id="ENSGT00940000154108"/>
<keyword evidence="6" id="KW-0862">Zinc</keyword>
<evidence type="ECO:0000256" key="6">
    <source>
        <dbReference type="ARBA" id="ARBA00022833"/>
    </source>
</evidence>
<evidence type="ECO:0000256" key="3">
    <source>
        <dbReference type="ARBA" id="ARBA00022490"/>
    </source>
</evidence>
<organism evidence="13 14">
    <name type="scientific">Scleropages formosus</name>
    <name type="common">Asian bonytongue</name>
    <name type="synonym">Osteoglossum formosum</name>
    <dbReference type="NCBI Taxonomy" id="113540"/>
    <lineage>
        <taxon>Eukaryota</taxon>
        <taxon>Metazoa</taxon>
        <taxon>Chordata</taxon>
        <taxon>Craniata</taxon>
        <taxon>Vertebrata</taxon>
        <taxon>Euteleostomi</taxon>
        <taxon>Actinopterygii</taxon>
        <taxon>Neopterygii</taxon>
        <taxon>Teleostei</taxon>
        <taxon>Osteoglossocephala</taxon>
        <taxon>Osteoglossomorpha</taxon>
        <taxon>Osteoglossiformes</taxon>
        <taxon>Osteoglossidae</taxon>
        <taxon>Scleropages</taxon>
    </lineage>
</organism>
<evidence type="ECO:0000256" key="4">
    <source>
        <dbReference type="ARBA" id="ARBA00022723"/>
    </source>
</evidence>